<evidence type="ECO:0000256" key="11">
    <source>
        <dbReference type="ARBA" id="ARBA00023163"/>
    </source>
</evidence>
<keyword evidence="8" id="KW-0446">Lipid-binding</keyword>
<feature type="region of interest" description="Disordered" evidence="17">
    <location>
        <begin position="427"/>
        <end position="447"/>
    </location>
</feature>
<evidence type="ECO:0000256" key="14">
    <source>
        <dbReference type="ARBA" id="ARBA00032723"/>
    </source>
</evidence>
<keyword evidence="5" id="KW-0863">Zinc-finger</keyword>
<keyword evidence="6" id="KW-0862">Zinc</keyword>
<dbReference type="Proteomes" id="UP001214576">
    <property type="component" value="Unassembled WGS sequence"/>
</dbReference>
<keyword evidence="21" id="KW-1185">Reference proteome</keyword>
<evidence type="ECO:0000256" key="7">
    <source>
        <dbReference type="ARBA" id="ARBA00023015"/>
    </source>
</evidence>
<evidence type="ECO:0000256" key="13">
    <source>
        <dbReference type="ARBA" id="ARBA00023242"/>
    </source>
</evidence>
<dbReference type="PANTHER" id="PTHR24082:SF197">
    <property type="entry name" value="PEROXISOME PROLIFERATOR-ACTIVATED RECEPTOR ALPHA"/>
    <property type="match status" value="1"/>
</dbReference>
<protein>
    <recommendedName>
        <fullName evidence="3">Peroxisome proliferator-activated receptor alpha</fullName>
    </recommendedName>
    <alternativeName>
        <fullName evidence="14">Nuclear receptor subfamily 1 group C member 1</fullName>
    </alternativeName>
</protein>
<keyword evidence="7" id="KW-0805">Transcription regulation</keyword>
<keyword evidence="4" id="KW-0479">Metal-binding</keyword>
<evidence type="ECO:0000256" key="2">
    <source>
        <dbReference type="ARBA" id="ARBA00008092"/>
    </source>
</evidence>
<dbReference type="PRINTS" id="PR01289">
    <property type="entry name" value="PROXISOMPAAR"/>
</dbReference>
<gene>
    <name evidence="20" type="ORF">MG293_002339</name>
</gene>
<comment type="function">
    <text evidence="15">Ligand-activated transcription factor. Key regulator of lipid metabolism. Activated by the endogenous ligand 1-palmitoyl-2-oleoyl-sn-glycerol-3-phosphocholine (16:0/18:1-GPC). Activated by oleylethanolamide, a naturally occurring lipid that regulates satiety. Receptor for peroxisome proliferators such as hypolipidemic drugs and fatty acids. Regulates the peroxisomal beta-oxidation pathway of fatty acids. Functions as a transcription activator for the ACOX1 and P450 genes. Transactivation activity requires heterodimerization with RXRA and is antagonized by NR2C2. May be required for the propagation of clock information to metabolic pathways regulated by PER2.</text>
</comment>
<keyword evidence="13" id="KW-0539">Nucleus</keyword>
<proteinExistence type="inferred from homology"/>
<evidence type="ECO:0000256" key="12">
    <source>
        <dbReference type="ARBA" id="ARBA00023170"/>
    </source>
</evidence>
<dbReference type="InterPro" id="IPR013088">
    <property type="entry name" value="Znf_NHR/GATA"/>
</dbReference>
<evidence type="ECO:0000313" key="21">
    <source>
        <dbReference type="Proteomes" id="UP001214576"/>
    </source>
</evidence>
<accession>A0AAD4YF51</accession>
<evidence type="ECO:0000313" key="20">
    <source>
        <dbReference type="EMBL" id="KAI4545784.1"/>
    </source>
</evidence>
<dbReference type="GO" id="GO:0000978">
    <property type="term" value="F:RNA polymerase II cis-regulatory region sequence-specific DNA binding"/>
    <property type="evidence" value="ECO:0007669"/>
    <property type="project" value="TreeGrafter"/>
</dbReference>
<organism evidence="20 21">
    <name type="scientific">Ovis ammon polii</name>
    <dbReference type="NCBI Taxonomy" id="230172"/>
    <lineage>
        <taxon>Eukaryota</taxon>
        <taxon>Metazoa</taxon>
        <taxon>Chordata</taxon>
        <taxon>Craniata</taxon>
        <taxon>Vertebrata</taxon>
        <taxon>Euteleostomi</taxon>
        <taxon>Mammalia</taxon>
        <taxon>Eutheria</taxon>
        <taxon>Laurasiatheria</taxon>
        <taxon>Artiodactyla</taxon>
        <taxon>Ruminantia</taxon>
        <taxon>Pecora</taxon>
        <taxon>Bovidae</taxon>
        <taxon>Caprinae</taxon>
        <taxon>Ovis</taxon>
    </lineage>
</organism>
<keyword evidence="12" id="KW-0675">Receptor</keyword>
<dbReference type="PRINTS" id="PR01288">
    <property type="entry name" value="PROXISOMEPAR"/>
</dbReference>
<dbReference type="GO" id="GO:0006631">
    <property type="term" value="P:fatty acid metabolic process"/>
    <property type="evidence" value="ECO:0007669"/>
    <property type="project" value="TreeGrafter"/>
</dbReference>
<dbReference type="InterPro" id="IPR003076">
    <property type="entry name" value="PPAR-alpha"/>
</dbReference>
<dbReference type="AlphaFoldDB" id="A0AAD4YF51"/>
<dbReference type="GO" id="GO:0008270">
    <property type="term" value="F:zinc ion binding"/>
    <property type="evidence" value="ECO:0007669"/>
    <property type="project" value="UniProtKB-KW"/>
</dbReference>
<feature type="compositionally biased region" description="Low complexity" evidence="17">
    <location>
        <begin position="433"/>
        <end position="447"/>
    </location>
</feature>
<evidence type="ECO:0000256" key="10">
    <source>
        <dbReference type="ARBA" id="ARBA00023159"/>
    </source>
</evidence>
<dbReference type="GO" id="GO:0010887">
    <property type="term" value="P:negative regulation of cholesterol storage"/>
    <property type="evidence" value="ECO:0007669"/>
    <property type="project" value="TreeGrafter"/>
</dbReference>
<evidence type="ECO:0000256" key="4">
    <source>
        <dbReference type="ARBA" id="ARBA00022723"/>
    </source>
</evidence>
<feature type="domain" description="NR LBD" evidence="19">
    <location>
        <begin position="599"/>
        <end position="826"/>
    </location>
</feature>
<keyword evidence="10" id="KW-0010">Activator</keyword>
<evidence type="ECO:0000256" key="6">
    <source>
        <dbReference type="ARBA" id="ARBA00022833"/>
    </source>
</evidence>
<dbReference type="InterPro" id="IPR035500">
    <property type="entry name" value="NHR-like_dom_sf"/>
</dbReference>
<dbReference type="FunFam" id="1.10.565.10:FF:000013">
    <property type="entry name" value="Peroxisome proliferator-activated receptor delta"/>
    <property type="match status" value="1"/>
</dbReference>
<dbReference type="CDD" id="cd06932">
    <property type="entry name" value="NR_LBD_PPAR"/>
    <property type="match status" value="1"/>
</dbReference>
<dbReference type="Pfam" id="PF00105">
    <property type="entry name" value="zf-C4"/>
    <property type="match status" value="1"/>
</dbReference>
<dbReference type="GO" id="GO:0045923">
    <property type="term" value="P:positive regulation of fatty acid metabolic process"/>
    <property type="evidence" value="ECO:0007669"/>
    <property type="project" value="TreeGrafter"/>
</dbReference>
<evidence type="ECO:0000256" key="8">
    <source>
        <dbReference type="ARBA" id="ARBA00023121"/>
    </source>
</evidence>
<dbReference type="PANTHER" id="PTHR24082">
    <property type="entry name" value="NUCLEAR HORMONE RECEPTOR"/>
    <property type="match status" value="1"/>
</dbReference>
<dbReference type="PRINTS" id="PR00398">
    <property type="entry name" value="STRDHORMONER"/>
</dbReference>
<feature type="domain" description="Nuclear receptor" evidence="18">
    <location>
        <begin position="459"/>
        <end position="533"/>
    </location>
</feature>
<comment type="subunit">
    <text evidence="16">Heterodimer; with RXRA. This heterodimerization is required for DNA binding and transactivation activity. Interacts with NCOA3 coactivator. Interacts with CITED2; the interaction stimulates its transcriptional activity. Also interacts with PPARBP in vitro. Interacts with AKAP13, LPIN1, PRDM16 and coactivator NCOA6. Interacts with ASXL1 and ASXL2. Interacts with PER2. Interacts with SIRT1; the interaction seems to be modulated by NAD(+) levels. Interacts with CRY1 and CRY2. In hepatocytes, interacts with PAQR3 and HUWE1; the interactions promote PPARA poylubiquitination and HUWE1-mediated degradation.</text>
</comment>
<evidence type="ECO:0000259" key="19">
    <source>
        <dbReference type="PROSITE" id="PS51843"/>
    </source>
</evidence>
<dbReference type="InterPro" id="IPR000536">
    <property type="entry name" value="Nucl_hrmn_rcpt_lig-bd"/>
</dbReference>
<dbReference type="GO" id="GO:0050728">
    <property type="term" value="P:negative regulation of inflammatory response"/>
    <property type="evidence" value="ECO:0007669"/>
    <property type="project" value="TreeGrafter"/>
</dbReference>
<dbReference type="InterPro" id="IPR003074">
    <property type="entry name" value="1Cnucl_rcpt"/>
</dbReference>
<dbReference type="PROSITE" id="PS51030">
    <property type="entry name" value="NUCLEAR_REC_DBD_2"/>
    <property type="match status" value="1"/>
</dbReference>
<dbReference type="PROSITE" id="PS00031">
    <property type="entry name" value="NUCLEAR_REC_DBD_1"/>
    <property type="match status" value="1"/>
</dbReference>
<comment type="similarity">
    <text evidence="2">Belongs to the nuclear hormone receptor family. NR1 subfamily.</text>
</comment>
<dbReference type="FunFam" id="3.30.50.10:FF:000010">
    <property type="entry name" value="Peroxisome proliferator-activated receptor gamma"/>
    <property type="match status" value="1"/>
</dbReference>
<dbReference type="PROSITE" id="PS51843">
    <property type="entry name" value="NR_LBD"/>
    <property type="match status" value="1"/>
</dbReference>
<dbReference type="SMART" id="SM00430">
    <property type="entry name" value="HOLI"/>
    <property type="match status" value="1"/>
</dbReference>
<evidence type="ECO:0000259" key="18">
    <source>
        <dbReference type="PROSITE" id="PS51030"/>
    </source>
</evidence>
<evidence type="ECO:0000256" key="5">
    <source>
        <dbReference type="ARBA" id="ARBA00022771"/>
    </source>
</evidence>
<dbReference type="CDD" id="cd06965">
    <property type="entry name" value="NR_DBD_Ppar"/>
    <property type="match status" value="1"/>
</dbReference>
<dbReference type="InterPro" id="IPR001628">
    <property type="entry name" value="Znf_hrmn_rcpt"/>
</dbReference>
<evidence type="ECO:0000256" key="9">
    <source>
        <dbReference type="ARBA" id="ARBA00023125"/>
    </source>
</evidence>
<dbReference type="GO" id="GO:0045944">
    <property type="term" value="P:positive regulation of transcription by RNA polymerase II"/>
    <property type="evidence" value="ECO:0007669"/>
    <property type="project" value="TreeGrafter"/>
</dbReference>
<evidence type="ECO:0000256" key="3">
    <source>
        <dbReference type="ARBA" id="ARBA00019236"/>
    </source>
</evidence>
<dbReference type="GO" id="GO:0005634">
    <property type="term" value="C:nucleus"/>
    <property type="evidence" value="ECO:0007669"/>
    <property type="project" value="UniProtKB-SubCell"/>
</dbReference>
<sequence>MEVHRAPVAVILSAPHPAPDFERGRDRFCLKEIAAQQGQAAGEKEGHVAEERALSTRDPRSPECQEQIALSDELGICRQLIRVWRIGEATRVPANTAMPAPIHPARGRLVGCKCARLPARPSGALSGPRACLCPDSALVPDWQSCDQDIPAVRGLSPGHRVGDSSLSLNVWFCASEFQIPVLPPRRLFVAESSSPECVLCSVPSSAVVTPTQGVSLGAAGLLRRTNSVTSLLSLVAFGADPLCACQALGNSTFVCSDRHQLWMNVAEHLRETGRLLWPSKTLQHHVAGPCPVSGCQGSPGGTLGKQLTGKMLLEYDSIGDVVTAPLKTWSLPGFRIVLKLSFMVEVEIGAGQWDQLLPMEMVDTESPIGPLSPLEADDLESPLSADFLQEMGTIQEISQSIGEDSSGSFSFTEYQYLGSGPGSDGSVITDTLSPASSPSSASYPAVPGSAEESSSIALNIECRICGDKASGYHYGVHACEGCKGFFRRTIRLKLVYDRCDRSCKIQKKNRNKCQYCRFHKCLSVGMSHNAIRFGRMPRSEKAKLKAEILTCEHDLEDSETADLKSLAKRIYEAYLKNFNMNKVKARVILAGKTNNNPPFVIHDMETLCMAEKTLVAKLVANGIQNKEAEVRIFHCCQCTSVETVTELTEFAKSIPGFASLDLNDQVTLLKYGVYEAIFAMLSSVMNKDGMLVAYGNGFITREFLKSLRKPFCDIMEPKFDFAMKFNALELDDSDISLFVAAIICCGDRPGLLNVGHIEKMQEGIVHVLKLHLQNNHPDDAFLFPKLLQKMADLRQLVTEHAQLVQVIKKTESDAALHPLLQEIYRDMY</sequence>
<dbReference type="InterPro" id="IPR050234">
    <property type="entry name" value="Nuclear_hormone_rcpt_NR1"/>
</dbReference>
<comment type="caution">
    <text evidence="20">The sequence shown here is derived from an EMBL/GenBank/DDBJ whole genome shotgun (WGS) entry which is preliminary data.</text>
</comment>
<comment type="subcellular location">
    <subcellularLocation>
        <location evidence="1">Nucleus</location>
    </subcellularLocation>
</comment>
<dbReference type="GO" id="GO:0004879">
    <property type="term" value="F:nuclear receptor activity"/>
    <property type="evidence" value="ECO:0007669"/>
    <property type="project" value="InterPro"/>
</dbReference>
<evidence type="ECO:0000256" key="1">
    <source>
        <dbReference type="ARBA" id="ARBA00004123"/>
    </source>
</evidence>
<dbReference type="PRINTS" id="PR00047">
    <property type="entry name" value="STROIDFINGER"/>
</dbReference>
<dbReference type="GO" id="GO:0001227">
    <property type="term" value="F:DNA-binding transcription repressor activity, RNA polymerase II-specific"/>
    <property type="evidence" value="ECO:0007669"/>
    <property type="project" value="TreeGrafter"/>
</dbReference>
<evidence type="ECO:0000256" key="17">
    <source>
        <dbReference type="SAM" id="MobiDB-lite"/>
    </source>
</evidence>
<keyword evidence="11" id="KW-0804">Transcription</keyword>
<dbReference type="Gene3D" id="1.10.565.10">
    <property type="entry name" value="Retinoid X Receptor"/>
    <property type="match status" value="1"/>
</dbReference>
<dbReference type="Pfam" id="PF00104">
    <property type="entry name" value="Hormone_recep"/>
    <property type="match status" value="1"/>
</dbReference>
<dbReference type="Gene3D" id="3.30.50.10">
    <property type="entry name" value="Erythroid Transcription Factor GATA-1, subunit A"/>
    <property type="match status" value="1"/>
</dbReference>
<dbReference type="GO" id="GO:0030154">
    <property type="term" value="P:cell differentiation"/>
    <property type="evidence" value="ECO:0007669"/>
    <property type="project" value="TreeGrafter"/>
</dbReference>
<dbReference type="SMART" id="SM00399">
    <property type="entry name" value="ZnF_C4"/>
    <property type="match status" value="1"/>
</dbReference>
<dbReference type="SUPFAM" id="SSF48508">
    <property type="entry name" value="Nuclear receptor ligand-binding domain"/>
    <property type="match status" value="1"/>
</dbReference>
<evidence type="ECO:0000256" key="16">
    <source>
        <dbReference type="ARBA" id="ARBA00049671"/>
    </source>
</evidence>
<reference evidence="20" key="1">
    <citation type="submission" date="2022-03" db="EMBL/GenBank/DDBJ databases">
        <title>Genomic analyses of argali, domestic sheep and their hybrids provide insights into chromosomal evolution, heterosis and genetic basis of agronomic traits.</title>
        <authorList>
            <person name="Li M."/>
        </authorList>
    </citation>
    <scope>NUCLEOTIDE SEQUENCE</scope>
    <source>
        <strain evidence="20">CAU-MHL-2022a</strain>
        <tissue evidence="20">Skin</tissue>
    </source>
</reference>
<dbReference type="EMBL" id="JAKZEL010000002">
    <property type="protein sequence ID" value="KAI4545784.1"/>
    <property type="molecule type" value="Genomic_DNA"/>
</dbReference>
<keyword evidence="9" id="KW-0238">DNA-binding</keyword>
<evidence type="ECO:0000256" key="15">
    <source>
        <dbReference type="ARBA" id="ARBA00043860"/>
    </source>
</evidence>
<dbReference type="SUPFAM" id="SSF57716">
    <property type="entry name" value="Glucocorticoid receptor-like (DNA-binding domain)"/>
    <property type="match status" value="1"/>
</dbReference>
<name>A0AAD4YF51_OVIAM</name>
<dbReference type="InterPro" id="IPR001723">
    <property type="entry name" value="Nuclear_hrmn_rcpt"/>
</dbReference>
<dbReference type="GO" id="GO:0009755">
    <property type="term" value="P:hormone-mediated signaling pathway"/>
    <property type="evidence" value="ECO:0007669"/>
    <property type="project" value="TreeGrafter"/>
</dbReference>
<dbReference type="GO" id="GO:0008289">
    <property type="term" value="F:lipid binding"/>
    <property type="evidence" value="ECO:0007669"/>
    <property type="project" value="UniProtKB-KW"/>
</dbReference>